<keyword evidence="20" id="KW-0548">Nucleotidyltransferase</keyword>
<evidence type="ECO:0000256" key="14">
    <source>
        <dbReference type="ARBA" id="ARBA00022840"/>
    </source>
</evidence>
<reference evidence="21" key="1">
    <citation type="submission" date="2015-10" db="EMBL/GenBank/DDBJ databases">
        <authorList>
            <person name="Luecker S."/>
            <person name="Luecker S."/>
        </authorList>
    </citation>
    <scope>NUCLEOTIDE SEQUENCE [LARGE SCALE GENOMIC DNA]</scope>
</reference>
<evidence type="ECO:0000256" key="1">
    <source>
        <dbReference type="ARBA" id="ARBA00000312"/>
    </source>
</evidence>
<evidence type="ECO:0000256" key="19">
    <source>
        <dbReference type="PIRSR" id="PIRSR006135-2"/>
    </source>
</evidence>
<dbReference type="UniPathway" id="UPA00148">
    <property type="reaction ID" value="UER00236"/>
</dbReference>
<feature type="binding site" evidence="19">
    <location>
        <begin position="24"/>
        <end position="31"/>
    </location>
    <ligand>
        <name>GTP</name>
        <dbReference type="ChEBI" id="CHEBI:37565"/>
    </ligand>
</feature>
<evidence type="ECO:0000256" key="5">
    <source>
        <dbReference type="ARBA" id="ARBA00004692"/>
    </source>
</evidence>
<dbReference type="PIRSF" id="PIRSF006135">
    <property type="entry name" value="CobU"/>
    <property type="match status" value="1"/>
</dbReference>
<feature type="active site" description="GMP-histidine intermediate" evidence="18">
    <location>
        <position position="64"/>
    </location>
</feature>
<keyword evidence="10" id="KW-0169">Cobalamin biosynthesis</keyword>
<dbReference type="SUPFAM" id="SSF52540">
    <property type="entry name" value="P-loop containing nucleoside triphosphate hydrolases"/>
    <property type="match status" value="1"/>
</dbReference>
<evidence type="ECO:0000256" key="6">
    <source>
        <dbReference type="ARBA" id="ARBA00005159"/>
    </source>
</evidence>
<keyword evidence="13 20" id="KW-0418">Kinase</keyword>
<dbReference type="CDD" id="cd00544">
    <property type="entry name" value="CobU"/>
    <property type="match status" value="1"/>
</dbReference>
<feature type="binding site" evidence="19">
    <location>
        <position position="76"/>
    </location>
    <ligand>
        <name>GTP</name>
        <dbReference type="ChEBI" id="CHEBI:37565"/>
    </ligand>
</feature>
<dbReference type="GO" id="GO:0005524">
    <property type="term" value="F:ATP binding"/>
    <property type="evidence" value="ECO:0007669"/>
    <property type="project" value="UniProtKB-KW"/>
</dbReference>
<evidence type="ECO:0000256" key="12">
    <source>
        <dbReference type="ARBA" id="ARBA00022741"/>
    </source>
</evidence>
<evidence type="ECO:0000256" key="4">
    <source>
        <dbReference type="ARBA" id="ARBA00003889"/>
    </source>
</evidence>
<feature type="binding site" evidence="19">
    <location>
        <position position="98"/>
    </location>
    <ligand>
        <name>GTP</name>
        <dbReference type="ChEBI" id="CHEBI:37565"/>
    </ligand>
</feature>
<proteinExistence type="inferred from homology"/>
<dbReference type="GO" id="GO:0009236">
    <property type="term" value="P:cobalamin biosynthetic process"/>
    <property type="evidence" value="ECO:0007669"/>
    <property type="project" value="UniProtKB-UniPathway"/>
</dbReference>
<name>A0A0S4LQ01_9BACT</name>
<comment type="catalytic activity">
    <reaction evidence="3">
        <text>adenosylcob(III)inamide + GTP = adenosylcob(III)inamide phosphate + GDP + H(+)</text>
        <dbReference type="Rhea" id="RHEA:15765"/>
        <dbReference type="ChEBI" id="CHEBI:2480"/>
        <dbReference type="ChEBI" id="CHEBI:15378"/>
        <dbReference type="ChEBI" id="CHEBI:37565"/>
        <dbReference type="ChEBI" id="CHEBI:58189"/>
        <dbReference type="ChEBI" id="CHEBI:58502"/>
        <dbReference type="EC" id="2.7.1.156"/>
    </reaction>
</comment>
<dbReference type="InterPro" id="IPR003203">
    <property type="entry name" value="CobU/CobP"/>
</dbReference>
<dbReference type="GO" id="GO:0043752">
    <property type="term" value="F:adenosylcobinamide kinase activity"/>
    <property type="evidence" value="ECO:0007669"/>
    <property type="project" value="UniProtKB-EC"/>
</dbReference>
<comment type="catalytic activity">
    <reaction evidence="1">
        <text>adenosylcob(III)inamide + ATP = adenosylcob(III)inamide phosphate + ADP + H(+)</text>
        <dbReference type="Rhea" id="RHEA:15769"/>
        <dbReference type="ChEBI" id="CHEBI:2480"/>
        <dbReference type="ChEBI" id="CHEBI:15378"/>
        <dbReference type="ChEBI" id="CHEBI:30616"/>
        <dbReference type="ChEBI" id="CHEBI:58502"/>
        <dbReference type="ChEBI" id="CHEBI:456216"/>
        <dbReference type="EC" id="2.7.1.156"/>
    </reaction>
</comment>
<dbReference type="NCBIfam" id="NF004469">
    <property type="entry name" value="PRK05800.1"/>
    <property type="match status" value="1"/>
</dbReference>
<evidence type="ECO:0000313" key="21">
    <source>
        <dbReference type="Proteomes" id="UP000198736"/>
    </source>
</evidence>
<sequence length="186" mass="19974">MSPRKPSKGQPTRRATSRIILVLGGASSGKSEAALKLAGSRGPRAFVATGQGLDDEMAARIARHQATRSADWETVEEPLDPEAWFAAQGPRYRTILFDCVTLWLSNLVGTGLDESVVLARAETLVRRMRATAARVVIVSNELGFGLVPAEPATRAFRDLAGRMNQQIAAGADEVHLVVSGISLRLK</sequence>
<organism evidence="20 21">
    <name type="scientific">Candidatus Nitrospira nitrificans</name>
    <dbReference type="NCBI Taxonomy" id="1742973"/>
    <lineage>
        <taxon>Bacteria</taxon>
        <taxon>Pseudomonadati</taxon>
        <taxon>Nitrospirota</taxon>
        <taxon>Nitrospiria</taxon>
        <taxon>Nitrospirales</taxon>
        <taxon>Nitrospiraceae</taxon>
        <taxon>Nitrospira</taxon>
    </lineage>
</organism>
<dbReference type="STRING" id="1742973.COMA2_60113"/>
<evidence type="ECO:0000256" key="3">
    <source>
        <dbReference type="ARBA" id="ARBA00001522"/>
    </source>
</evidence>
<dbReference type="GO" id="GO:0008820">
    <property type="term" value="F:cobinamide phosphate guanylyltransferase activity"/>
    <property type="evidence" value="ECO:0007669"/>
    <property type="project" value="UniProtKB-EC"/>
</dbReference>
<dbReference type="EC" id="2.7.1.156" evidence="8"/>
<evidence type="ECO:0000256" key="7">
    <source>
        <dbReference type="ARBA" id="ARBA00007490"/>
    </source>
</evidence>
<evidence type="ECO:0000256" key="16">
    <source>
        <dbReference type="ARBA" id="ARBA00029570"/>
    </source>
</evidence>
<evidence type="ECO:0000256" key="10">
    <source>
        <dbReference type="ARBA" id="ARBA00022573"/>
    </source>
</evidence>
<dbReference type="InterPro" id="IPR027417">
    <property type="entry name" value="P-loop_NTPase"/>
</dbReference>
<dbReference type="PANTHER" id="PTHR34848:SF1">
    <property type="entry name" value="BIFUNCTIONAL ADENOSYLCOBALAMIN BIOSYNTHESIS PROTEIN COBU"/>
    <property type="match status" value="1"/>
</dbReference>
<comment type="pathway">
    <text evidence="6">Cofactor biosynthesis; adenosylcobalamin biosynthesis; adenosylcobalamin from cob(II)yrinate a,c-diamide: step 5/7.</text>
</comment>
<dbReference type="Gene3D" id="3.40.50.300">
    <property type="entry name" value="P-loop containing nucleotide triphosphate hydrolases"/>
    <property type="match status" value="1"/>
</dbReference>
<evidence type="ECO:0000256" key="2">
    <source>
        <dbReference type="ARBA" id="ARBA00000711"/>
    </source>
</evidence>
<protein>
    <recommendedName>
        <fullName evidence="16">Adenosylcobinamide kinase</fullName>
        <ecNumber evidence="8">2.7.1.156</ecNumber>
        <ecNumber evidence="9">2.7.7.62</ecNumber>
    </recommendedName>
    <alternativeName>
        <fullName evidence="17">Adenosylcobinamide-phosphate guanylyltransferase</fullName>
    </alternativeName>
</protein>
<dbReference type="Proteomes" id="UP000198736">
    <property type="component" value="Unassembled WGS sequence"/>
</dbReference>
<accession>A0A0S4LQ01</accession>
<keyword evidence="15 19" id="KW-0342">GTP-binding</keyword>
<dbReference type="GO" id="GO:0005525">
    <property type="term" value="F:GTP binding"/>
    <property type="evidence" value="ECO:0007669"/>
    <property type="project" value="UniProtKB-KW"/>
</dbReference>
<keyword evidence="21" id="KW-1185">Reference proteome</keyword>
<feature type="binding site" evidence="19">
    <location>
        <begin position="48"/>
        <end position="50"/>
    </location>
    <ligand>
        <name>GTP</name>
        <dbReference type="ChEBI" id="CHEBI:37565"/>
    </ligand>
</feature>
<comment type="pathway">
    <text evidence="5">Cofactor biosynthesis; adenosylcobalamin biosynthesis; adenosylcobalamin from cob(II)yrinate a,c-diamide: step 6/7.</text>
</comment>
<evidence type="ECO:0000256" key="11">
    <source>
        <dbReference type="ARBA" id="ARBA00022679"/>
    </source>
</evidence>
<evidence type="ECO:0000256" key="8">
    <source>
        <dbReference type="ARBA" id="ARBA00012016"/>
    </source>
</evidence>
<comment type="catalytic activity">
    <reaction evidence="2">
        <text>adenosylcob(III)inamide phosphate + GTP + H(+) = adenosylcob(III)inamide-GDP + diphosphate</text>
        <dbReference type="Rhea" id="RHEA:22712"/>
        <dbReference type="ChEBI" id="CHEBI:15378"/>
        <dbReference type="ChEBI" id="CHEBI:33019"/>
        <dbReference type="ChEBI" id="CHEBI:37565"/>
        <dbReference type="ChEBI" id="CHEBI:58502"/>
        <dbReference type="ChEBI" id="CHEBI:60487"/>
        <dbReference type="EC" id="2.7.7.62"/>
    </reaction>
</comment>
<keyword evidence="12 19" id="KW-0547">Nucleotide-binding</keyword>
<dbReference type="Pfam" id="PF02283">
    <property type="entry name" value="CobU"/>
    <property type="match status" value="1"/>
</dbReference>
<keyword evidence="14" id="KW-0067">ATP-binding</keyword>
<comment type="function">
    <text evidence="4">Catalyzes ATP-dependent phosphorylation of adenosylcobinamide and addition of GMP to adenosylcobinamide phosphate.</text>
</comment>
<evidence type="ECO:0000256" key="15">
    <source>
        <dbReference type="ARBA" id="ARBA00023134"/>
    </source>
</evidence>
<evidence type="ECO:0000313" key="20">
    <source>
        <dbReference type="EMBL" id="CUS39033.1"/>
    </source>
</evidence>
<gene>
    <name evidence="20" type="primary">cobU</name>
    <name evidence="20" type="ORF">COMA2_60113</name>
</gene>
<evidence type="ECO:0000256" key="18">
    <source>
        <dbReference type="PIRSR" id="PIRSR006135-1"/>
    </source>
</evidence>
<evidence type="ECO:0000256" key="9">
    <source>
        <dbReference type="ARBA" id="ARBA00012523"/>
    </source>
</evidence>
<dbReference type="EMBL" id="CZPZ01000033">
    <property type="protein sequence ID" value="CUS39033.1"/>
    <property type="molecule type" value="Genomic_DNA"/>
</dbReference>
<evidence type="ECO:0000256" key="17">
    <source>
        <dbReference type="ARBA" id="ARBA00030571"/>
    </source>
</evidence>
<evidence type="ECO:0000256" key="13">
    <source>
        <dbReference type="ARBA" id="ARBA00022777"/>
    </source>
</evidence>
<dbReference type="PANTHER" id="PTHR34848">
    <property type="match status" value="1"/>
</dbReference>
<dbReference type="EC" id="2.7.7.62" evidence="9"/>
<dbReference type="OrthoDB" id="9788370at2"/>
<dbReference type="RefSeq" id="WP_090901174.1">
    <property type="nucleotide sequence ID" value="NZ_CZPZ01000033.1"/>
</dbReference>
<keyword evidence="11 20" id="KW-0808">Transferase</keyword>
<comment type="similarity">
    <text evidence="7">Belongs to the CobU/CobP family.</text>
</comment>
<dbReference type="AlphaFoldDB" id="A0A0S4LQ01"/>